<dbReference type="EMBL" id="BMAO01011250">
    <property type="protein sequence ID" value="GFQ72241.1"/>
    <property type="molecule type" value="Genomic_DNA"/>
</dbReference>
<gene>
    <name evidence="1" type="ORF">TNCT_270421</name>
</gene>
<evidence type="ECO:0000313" key="2">
    <source>
        <dbReference type="Proteomes" id="UP000887116"/>
    </source>
</evidence>
<name>A0A8X6KGB6_TRICU</name>
<sequence length="117" mass="13040">MELEINATPLEVTVSEDLIEAIIDLLPFPSGSTSTGSQLRQGERVYACTPKVKRRKSDAQEQFYSSTQTCLEARGKKTVNENFATYIASKLDSMPCPKRQAVIRAKLRKVLDDCIAE</sequence>
<protein>
    <submittedName>
        <fullName evidence="1">Uncharacterized protein</fullName>
    </submittedName>
</protein>
<dbReference type="Proteomes" id="UP000887116">
    <property type="component" value="Unassembled WGS sequence"/>
</dbReference>
<evidence type="ECO:0000313" key="1">
    <source>
        <dbReference type="EMBL" id="GFQ72241.1"/>
    </source>
</evidence>
<organism evidence="1 2">
    <name type="scientific">Trichonephila clavata</name>
    <name type="common">Joro spider</name>
    <name type="synonym">Nephila clavata</name>
    <dbReference type="NCBI Taxonomy" id="2740835"/>
    <lineage>
        <taxon>Eukaryota</taxon>
        <taxon>Metazoa</taxon>
        <taxon>Ecdysozoa</taxon>
        <taxon>Arthropoda</taxon>
        <taxon>Chelicerata</taxon>
        <taxon>Arachnida</taxon>
        <taxon>Araneae</taxon>
        <taxon>Araneomorphae</taxon>
        <taxon>Entelegynae</taxon>
        <taxon>Araneoidea</taxon>
        <taxon>Nephilidae</taxon>
        <taxon>Trichonephila</taxon>
    </lineage>
</organism>
<comment type="caution">
    <text evidence="1">The sequence shown here is derived from an EMBL/GenBank/DDBJ whole genome shotgun (WGS) entry which is preliminary data.</text>
</comment>
<accession>A0A8X6KGB6</accession>
<dbReference type="AlphaFoldDB" id="A0A8X6KGB6"/>
<proteinExistence type="predicted"/>
<reference evidence="1" key="1">
    <citation type="submission" date="2020-07" db="EMBL/GenBank/DDBJ databases">
        <title>Multicomponent nature underlies the extraordinary mechanical properties of spider dragline silk.</title>
        <authorList>
            <person name="Kono N."/>
            <person name="Nakamura H."/>
            <person name="Mori M."/>
            <person name="Yoshida Y."/>
            <person name="Ohtoshi R."/>
            <person name="Malay A.D."/>
            <person name="Moran D.A.P."/>
            <person name="Tomita M."/>
            <person name="Numata K."/>
            <person name="Arakawa K."/>
        </authorList>
    </citation>
    <scope>NUCLEOTIDE SEQUENCE</scope>
</reference>
<keyword evidence="2" id="KW-1185">Reference proteome</keyword>
<dbReference type="OrthoDB" id="6435849at2759"/>